<dbReference type="EMBL" id="BAAAZE010000013">
    <property type="protein sequence ID" value="GAA4031617.1"/>
    <property type="molecule type" value="Genomic_DNA"/>
</dbReference>
<reference evidence="2" key="1">
    <citation type="journal article" date="2019" name="Int. J. Syst. Evol. Microbiol.">
        <title>The Global Catalogue of Microorganisms (GCM) 10K type strain sequencing project: providing services to taxonomists for standard genome sequencing and annotation.</title>
        <authorList>
            <consortium name="The Broad Institute Genomics Platform"/>
            <consortium name="The Broad Institute Genome Sequencing Center for Infectious Disease"/>
            <person name="Wu L."/>
            <person name="Ma J."/>
        </authorList>
    </citation>
    <scope>NUCLEOTIDE SEQUENCE [LARGE SCALE GENOMIC DNA]</scope>
    <source>
        <strain evidence="2">JCM 16673</strain>
    </source>
</reference>
<evidence type="ECO:0000313" key="1">
    <source>
        <dbReference type="EMBL" id="GAA4031617.1"/>
    </source>
</evidence>
<name>A0ABP7TUS8_9BURK</name>
<keyword evidence="2" id="KW-1185">Reference proteome</keyword>
<evidence type="ECO:0000313" key="2">
    <source>
        <dbReference type="Proteomes" id="UP001501353"/>
    </source>
</evidence>
<organism evidence="1 2">
    <name type="scientific">Actimicrobium antarcticum</name>
    <dbReference type="NCBI Taxonomy" id="1051899"/>
    <lineage>
        <taxon>Bacteria</taxon>
        <taxon>Pseudomonadati</taxon>
        <taxon>Pseudomonadota</taxon>
        <taxon>Betaproteobacteria</taxon>
        <taxon>Burkholderiales</taxon>
        <taxon>Oxalobacteraceae</taxon>
        <taxon>Actimicrobium</taxon>
    </lineage>
</organism>
<comment type="caution">
    <text evidence="1">The sequence shown here is derived from an EMBL/GenBank/DDBJ whole genome shotgun (WGS) entry which is preliminary data.</text>
</comment>
<dbReference type="Proteomes" id="UP001501353">
    <property type="component" value="Unassembled WGS sequence"/>
</dbReference>
<proteinExistence type="predicted"/>
<protein>
    <submittedName>
        <fullName evidence="1">Uncharacterized protein</fullName>
    </submittedName>
</protein>
<sequence length="238" mass="26286">MIMNPISVLKPNTLLTTLNTYIVEDLSNADMVTTAAIAASTLSDLAVPVLQMLASAGAEADDVAVEFFPDKDEPGTPGTMFFWPGTRTMQHSAWDDAHGAEYSLRMAVFLPERDDDGAVYPAGFTLTLKLEASACELIEKMPAGVFELIESDFKGAALPSGFEFLDDSEHVPVLPNMRRQFIKAISRAHAASNKRRGNRFEAVMMHYIWDRIEPEQHFDAVLAALAKLFVALHQQARR</sequence>
<gene>
    <name evidence="1" type="ORF">GCM10022212_32960</name>
</gene>
<accession>A0ABP7TUS8</accession>